<dbReference type="AlphaFoldDB" id="A0A015K4A2"/>
<keyword evidence="4" id="KW-1185">Reference proteome</keyword>
<evidence type="ECO:0000259" key="2">
    <source>
        <dbReference type="Pfam" id="PF08553"/>
    </source>
</evidence>
<dbReference type="EMBL" id="JEMT01012887">
    <property type="protein sequence ID" value="EXX74440.1"/>
    <property type="molecule type" value="Genomic_DNA"/>
</dbReference>
<dbReference type="PANTHER" id="PTHR31913">
    <property type="entry name" value="VACUOLAR IMPORT AND DEGRADATION PROTEIN 27"/>
    <property type="match status" value="1"/>
</dbReference>
<dbReference type="OrthoDB" id="10251113at2759"/>
<evidence type="ECO:0000256" key="1">
    <source>
        <dbReference type="SAM" id="MobiDB-lite"/>
    </source>
</evidence>
<feature type="compositionally biased region" description="Low complexity" evidence="1">
    <location>
        <begin position="151"/>
        <end position="170"/>
    </location>
</feature>
<evidence type="ECO:0000313" key="4">
    <source>
        <dbReference type="Proteomes" id="UP000022910"/>
    </source>
</evidence>
<dbReference type="Pfam" id="PF08553">
    <property type="entry name" value="VID27"/>
    <property type="match status" value="1"/>
</dbReference>
<dbReference type="InterPro" id="IPR040458">
    <property type="entry name" value="Vid27"/>
</dbReference>
<feature type="region of interest" description="Disordered" evidence="1">
    <location>
        <begin position="148"/>
        <end position="180"/>
    </location>
</feature>
<sequence length="180" mass="20244">MGSAIKGIDVTSDGKWLIATTDKYLLLINTEIKSDPEGRTGFKKSFAKDEKPKAKTLQLKPEHLTIMGHDVNFTPARFNTGEHAMEKTIVTSTGPYVIAWNFRRVKQGKLFDYQIKRYDDDIVADNFRFGQDKSIVVTLPHDVTLTKKTHLSTPTKSALSPSKKSASRSRNNIAKSHEIH</sequence>
<dbReference type="GO" id="GO:0005634">
    <property type="term" value="C:nucleus"/>
    <property type="evidence" value="ECO:0007669"/>
    <property type="project" value="TreeGrafter"/>
</dbReference>
<comment type="caution">
    <text evidence="3">The sequence shown here is derived from an EMBL/GenBank/DDBJ whole genome shotgun (WGS) entry which is preliminary data.</text>
</comment>
<accession>A0A015K4A2</accession>
<dbReference type="HOGENOM" id="CLU_1497004_0_0_1"/>
<feature type="domain" description="Vacuolar import/degradation Vid27 C-terminal" evidence="2">
    <location>
        <begin position="1"/>
        <end position="163"/>
    </location>
</feature>
<organism evidence="3 4">
    <name type="scientific">Rhizophagus irregularis (strain DAOM 197198w)</name>
    <name type="common">Glomus intraradices</name>
    <dbReference type="NCBI Taxonomy" id="1432141"/>
    <lineage>
        <taxon>Eukaryota</taxon>
        <taxon>Fungi</taxon>
        <taxon>Fungi incertae sedis</taxon>
        <taxon>Mucoromycota</taxon>
        <taxon>Glomeromycotina</taxon>
        <taxon>Glomeromycetes</taxon>
        <taxon>Glomerales</taxon>
        <taxon>Glomeraceae</taxon>
        <taxon>Rhizophagus</taxon>
    </lineage>
</organism>
<proteinExistence type="predicted"/>
<dbReference type="Proteomes" id="UP000022910">
    <property type="component" value="Unassembled WGS sequence"/>
</dbReference>
<gene>
    <name evidence="3" type="ORF">RirG_051110</name>
</gene>
<dbReference type="OMA" id="HAMEKTI"/>
<protein>
    <submittedName>
        <fullName evidence="3">Vid27p</fullName>
    </submittedName>
</protein>
<reference evidence="3 4" key="1">
    <citation type="submission" date="2014-02" db="EMBL/GenBank/DDBJ databases">
        <title>Single nucleus genome sequencing reveals high similarity among nuclei of an endomycorrhizal fungus.</title>
        <authorList>
            <person name="Lin K."/>
            <person name="Geurts R."/>
            <person name="Zhang Z."/>
            <person name="Limpens E."/>
            <person name="Saunders D.G."/>
            <person name="Mu D."/>
            <person name="Pang E."/>
            <person name="Cao H."/>
            <person name="Cha H."/>
            <person name="Lin T."/>
            <person name="Zhou Q."/>
            <person name="Shang Y."/>
            <person name="Li Y."/>
            <person name="Ivanov S."/>
            <person name="Sharma T."/>
            <person name="Velzen R.V."/>
            <person name="Ruijter N.D."/>
            <person name="Aanen D.K."/>
            <person name="Win J."/>
            <person name="Kamoun S."/>
            <person name="Bisseling T."/>
            <person name="Huang S."/>
        </authorList>
    </citation>
    <scope>NUCLEOTIDE SEQUENCE [LARGE SCALE GENOMIC DNA]</scope>
    <source>
        <strain evidence="4">DAOM197198w</strain>
    </source>
</reference>
<dbReference type="InterPro" id="IPR013863">
    <property type="entry name" value="VID27_C"/>
</dbReference>
<dbReference type="GO" id="GO:0005737">
    <property type="term" value="C:cytoplasm"/>
    <property type="evidence" value="ECO:0007669"/>
    <property type="project" value="TreeGrafter"/>
</dbReference>
<name>A0A015K4A2_RHIIW</name>
<evidence type="ECO:0000313" key="3">
    <source>
        <dbReference type="EMBL" id="EXX74440.1"/>
    </source>
</evidence>
<dbReference type="PANTHER" id="PTHR31913:SF0">
    <property type="entry name" value="VACUOLAR IMPORT AND DEGRADATION PROTEIN 27"/>
    <property type="match status" value="1"/>
</dbReference>